<comment type="caution">
    <text evidence="2">The sequence shown here is derived from an EMBL/GenBank/DDBJ whole genome shotgun (WGS) entry which is preliminary data.</text>
</comment>
<sequence>MSKYGGVPLPSLEFYLGLLLSPDQTRFLPVLYERFSPSLPEGRGGSSAFPAIPPGLSPPWSLDQTRPLRARRGLVQRPNFNYRSKFFLIVLLVCGCFRIWVRSFLSHRQRFGQQVAKMVQSLDFRKLYGVSADENFIYFLLETCLLLKVNPHLSAEFASWGLSFLLRLQWS</sequence>
<dbReference type="AlphaFoldDB" id="A0A812DMR4"/>
<accession>A0A812DMR4</accession>
<evidence type="ECO:0000313" key="2">
    <source>
        <dbReference type="EMBL" id="CAE1307426.1"/>
    </source>
</evidence>
<dbReference type="EMBL" id="CAHIKZ030004120">
    <property type="protein sequence ID" value="CAE1307426.1"/>
    <property type="molecule type" value="Genomic_DNA"/>
</dbReference>
<proteinExistence type="predicted"/>
<keyword evidence="1" id="KW-0472">Membrane</keyword>
<keyword evidence="1" id="KW-0812">Transmembrane</keyword>
<evidence type="ECO:0000313" key="3">
    <source>
        <dbReference type="Proteomes" id="UP000597762"/>
    </source>
</evidence>
<name>A0A812DMR4_ACAPH</name>
<reference evidence="2" key="1">
    <citation type="submission" date="2021-01" db="EMBL/GenBank/DDBJ databases">
        <authorList>
            <person name="Li R."/>
            <person name="Bekaert M."/>
        </authorList>
    </citation>
    <scope>NUCLEOTIDE SEQUENCE</scope>
    <source>
        <strain evidence="2">Farmed</strain>
    </source>
</reference>
<feature type="transmembrane region" description="Helical" evidence="1">
    <location>
        <begin position="82"/>
        <end position="101"/>
    </location>
</feature>
<keyword evidence="1" id="KW-1133">Transmembrane helix</keyword>
<protein>
    <submittedName>
        <fullName evidence="2">Uncharacterized protein</fullName>
    </submittedName>
</protein>
<evidence type="ECO:0000256" key="1">
    <source>
        <dbReference type="SAM" id="Phobius"/>
    </source>
</evidence>
<organism evidence="2 3">
    <name type="scientific">Acanthosepion pharaonis</name>
    <name type="common">Pharaoh cuttlefish</name>
    <name type="synonym">Sepia pharaonis</name>
    <dbReference type="NCBI Taxonomy" id="158019"/>
    <lineage>
        <taxon>Eukaryota</taxon>
        <taxon>Metazoa</taxon>
        <taxon>Spiralia</taxon>
        <taxon>Lophotrochozoa</taxon>
        <taxon>Mollusca</taxon>
        <taxon>Cephalopoda</taxon>
        <taxon>Coleoidea</taxon>
        <taxon>Decapodiformes</taxon>
        <taxon>Sepiida</taxon>
        <taxon>Sepiina</taxon>
        <taxon>Sepiidae</taxon>
        <taxon>Acanthosepion</taxon>
    </lineage>
</organism>
<dbReference type="Proteomes" id="UP000597762">
    <property type="component" value="Unassembled WGS sequence"/>
</dbReference>
<gene>
    <name evidence="2" type="ORF">SPHA_59458</name>
</gene>
<keyword evidence="3" id="KW-1185">Reference proteome</keyword>